<protein>
    <submittedName>
        <fullName evidence="3">UDP-glucuronosyl/UDP-glucosyltransferase</fullName>
    </submittedName>
</protein>
<feature type="compositionally biased region" description="Basic and acidic residues" evidence="2">
    <location>
        <begin position="755"/>
        <end position="774"/>
    </location>
</feature>
<dbReference type="OrthoDB" id="5835829at2759"/>
<keyword evidence="3" id="KW-0808">Transferase</keyword>
<keyword evidence="4" id="KW-1185">Reference proteome</keyword>
<dbReference type="SUPFAM" id="SSF53756">
    <property type="entry name" value="UDP-Glycosyltransferase/glycogen phosphorylase"/>
    <property type="match status" value="1"/>
</dbReference>
<feature type="region of interest" description="Disordered" evidence="2">
    <location>
        <begin position="755"/>
        <end position="782"/>
    </location>
</feature>
<dbReference type="GO" id="GO:0035251">
    <property type="term" value="F:UDP-glucosyltransferase activity"/>
    <property type="evidence" value="ECO:0007669"/>
    <property type="project" value="TreeGrafter"/>
</dbReference>
<gene>
    <name evidence="3" type="ORF">CTI12_AA263620</name>
</gene>
<comment type="caution">
    <text evidence="3">The sequence shown here is derived from an EMBL/GenBank/DDBJ whole genome shotgun (WGS) entry which is preliminary data.</text>
</comment>
<dbReference type="PANTHER" id="PTHR48047:SF240">
    <property type="entry name" value="GLYCOSYLTRANSFERASE"/>
    <property type="match status" value="1"/>
</dbReference>
<dbReference type="Gene3D" id="3.40.50.2000">
    <property type="entry name" value="Glycogen Phosphorylase B"/>
    <property type="match status" value="2"/>
</dbReference>
<dbReference type="PANTHER" id="PTHR48047">
    <property type="entry name" value="GLYCOSYLTRANSFERASE"/>
    <property type="match status" value="1"/>
</dbReference>
<feature type="region of interest" description="Disordered" evidence="2">
    <location>
        <begin position="721"/>
        <end position="742"/>
    </location>
</feature>
<dbReference type="AlphaFoldDB" id="A0A2U1MED1"/>
<name>A0A2U1MED1_ARTAN</name>
<evidence type="ECO:0000256" key="2">
    <source>
        <dbReference type="SAM" id="MobiDB-lite"/>
    </source>
</evidence>
<dbReference type="EMBL" id="PKPP01005588">
    <property type="protein sequence ID" value="PWA59566.1"/>
    <property type="molecule type" value="Genomic_DNA"/>
</dbReference>
<dbReference type="Proteomes" id="UP000245207">
    <property type="component" value="Unassembled WGS sequence"/>
</dbReference>
<evidence type="ECO:0000256" key="1">
    <source>
        <dbReference type="ARBA" id="ARBA00009995"/>
    </source>
</evidence>
<evidence type="ECO:0000313" key="3">
    <source>
        <dbReference type="EMBL" id="PWA59566.1"/>
    </source>
</evidence>
<organism evidence="3 4">
    <name type="scientific">Artemisia annua</name>
    <name type="common">Sweet wormwood</name>
    <dbReference type="NCBI Taxonomy" id="35608"/>
    <lineage>
        <taxon>Eukaryota</taxon>
        <taxon>Viridiplantae</taxon>
        <taxon>Streptophyta</taxon>
        <taxon>Embryophyta</taxon>
        <taxon>Tracheophyta</taxon>
        <taxon>Spermatophyta</taxon>
        <taxon>Magnoliopsida</taxon>
        <taxon>eudicotyledons</taxon>
        <taxon>Gunneridae</taxon>
        <taxon>Pentapetalae</taxon>
        <taxon>asterids</taxon>
        <taxon>campanulids</taxon>
        <taxon>Asterales</taxon>
        <taxon>Asteraceae</taxon>
        <taxon>Asteroideae</taxon>
        <taxon>Anthemideae</taxon>
        <taxon>Artemisiinae</taxon>
        <taxon>Artemisia</taxon>
    </lineage>
</organism>
<reference evidence="3 4" key="1">
    <citation type="journal article" date="2018" name="Mol. Plant">
        <title>The genome of Artemisia annua provides insight into the evolution of Asteraceae family and artemisinin biosynthesis.</title>
        <authorList>
            <person name="Shen Q."/>
            <person name="Zhang L."/>
            <person name="Liao Z."/>
            <person name="Wang S."/>
            <person name="Yan T."/>
            <person name="Shi P."/>
            <person name="Liu M."/>
            <person name="Fu X."/>
            <person name="Pan Q."/>
            <person name="Wang Y."/>
            <person name="Lv Z."/>
            <person name="Lu X."/>
            <person name="Zhang F."/>
            <person name="Jiang W."/>
            <person name="Ma Y."/>
            <person name="Chen M."/>
            <person name="Hao X."/>
            <person name="Li L."/>
            <person name="Tang Y."/>
            <person name="Lv G."/>
            <person name="Zhou Y."/>
            <person name="Sun X."/>
            <person name="Brodelius P.E."/>
            <person name="Rose J.K.C."/>
            <person name="Tang K."/>
        </authorList>
    </citation>
    <scope>NUCLEOTIDE SEQUENCE [LARGE SCALE GENOMIC DNA]</scope>
    <source>
        <strain evidence="4">cv. Huhao1</strain>
        <tissue evidence="3">Leaf</tissue>
    </source>
</reference>
<comment type="similarity">
    <text evidence="1">Belongs to the UDP-glycosyltransferase family.</text>
</comment>
<evidence type="ECO:0000313" key="4">
    <source>
        <dbReference type="Proteomes" id="UP000245207"/>
    </source>
</evidence>
<dbReference type="STRING" id="35608.A0A2U1MED1"/>
<accession>A0A2U1MED1</accession>
<proteinExistence type="inferred from homology"/>
<sequence>MAKLLAKQPNVMVTIATTPLNATRYGPALVGPIVARLAIQFLELPFEAGLPEGLHDKIELTRKQLPPELNTSSIDTSEFRERAREAELIELGLGLEASNHPFIWVIRSILREEEIQEWLTESGFEERVKDRGLIIRGSVCAGVPMITWPQFAEQFINEKLLVRVFGAGVGVGVDPVAHVGEEDMSRVKVKREDVKKASEKAMDDGIEGHERRKRAKELGKIANNAIKEGGDLVSKDRNVEEKLLGLMGNLLNQEEVIVWLVHVSMVREKVYSCLDGNEDIFGGAKSDTNVSLVKPLSSGDLEAIEKVELSGGNSNTKDSKVLTGIHMHGNLKVEPACSQYQCVKDFVEVCQTTQAINDPMMNMGNKTRSMSTKEVPITYATKLSPTVNLENANFCKLEASVPEDADYDFDLPIASFHEHVFRFKGRSSYARALIEINACNEFRENLVMVVPKLEDGNEDIFGGAKSDTNVSLVKPLSSGDLEVIEKVVSGETIDTSESNDSTCLYMHGVSSKELSGGNSNTKDSNVLTGIHMHENLKVEPACSQYQCVKDFVEVCQTTQAINDPMMNMGIKTRSMSTKEVPIKYATKLSPTVNLENANFCKLEASVPEDADYDFDLPIASFHEHVFRFKGRSSSARALIEINACNEFRENLVMVVPKLEGFIVVTKKKSGDKNGNKNSKRVSWNSKFAYRPKAVKLAKGPSVSYNTTKHVDTNGASISGCNKDSTMSLSKKKGDDQKPLKPCKISPNPFYLLSKFDDSNDDGKDDGKSILHDLQESDNDAEVDNVYDETSTFIVSK</sequence>